<evidence type="ECO:0000313" key="1">
    <source>
        <dbReference type="EMBL" id="MBX27220.1"/>
    </source>
</evidence>
<proteinExistence type="predicted"/>
<reference evidence="1" key="1">
    <citation type="submission" date="2018-02" db="EMBL/GenBank/DDBJ databases">
        <title>Rhizophora mucronata_Transcriptome.</title>
        <authorList>
            <person name="Meera S.P."/>
            <person name="Sreeshan A."/>
            <person name="Augustine A."/>
        </authorList>
    </citation>
    <scope>NUCLEOTIDE SEQUENCE</scope>
    <source>
        <tissue evidence="1">Leaf</tissue>
    </source>
</reference>
<accession>A0A2P2MAG9</accession>
<organism evidence="1">
    <name type="scientific">Rhizophora mucronata</name>
    <name type="common">Asiatic mangrove</name>
    <dbReference type="NCBI Taxonomy" id="61149"/>
    <lineage>
        <taxon>Eukaryota</taxon>
        <taxon>Viridiplantae</taxon>
        <taxon>Streptophyta</taxon>
        <taxon>Embryophyta</taxon>
        <taxon>Tracheophyta</taxon>
        <taxon>Spermatophyta</taxon>
        <taxon>Magnoliopsida</taxon>
        <taxon>eudicotyledons</taxon>
        <taxon>Gunneridae</taxon>
        <taxon>Pentapetalae</taxon>
        <taxon>rosids</taxon>
        <taxon>fabids</taxon>
        <taxon>Malpighiales</taxon>
        <taxon>Rhizophoraceae</taxon>
        <taxon>Rhizophora</taxon>
    </lineage>
</organism>
<name>A0A2P2MAG9_RHIMU</name>
<dbReference type="AlphaFoldDB" id="A0A2P2MAG9"/>
<protein>
    <submittedName>
        <fullName evidence="1">Uncharacterized protein LOC8287159</fullName>
    </submittedName>
</protein>
<sequence length="121" mass="14151">MNVMFKCMCEVLDRVRQEIPNQARQQDPVEESSYIFIIPIPPFANCLVIEKNYSAEFFVESSGETKQESADKQVKRNHNHQIWLPNFQLKLHLQSPLGSVPRHLEVSHLCMRGQYQDQLSH</sequence>
<dbReference type="EMBL" id="GGEC01046736">
    <property type="protein sequence ID" value="MBX27220.1"/>
    <property type="molecule type" value="Transcribed_RNA"/>
</dbReference>